<sequence>VLATAAAARAKHAGRPKRRGLVRASRRLESPEVVTSDLAGRIVLRRLLIPEIAGEIARISTAKRRSTAPVGLLAETLHLSLLLLTGSLQTSQ</sequence>
<comment type="caution">
    <text evidence="2">The sequence shown here is derived from an EMBL/GenBank/DDBJ whole genome shotgun (WGS) entry which is preliminary data.</text>
</comment>
<evidence type="ECO:0000313" key="2">
    <source>
        <dbReference type="EMBL" id="KKA17182.1"/>
    </source>
</evidence>
<reference evidence="2 3" key="1">
    <citation type="submission" date="2015-04" db="EMBL/GenBank/DDBJ databases">
        <authorList>
            <person name="Heijne W.H."/>
            <person name="Fedorova N.D."/>
            <person name="Nierman W.C."/>
            <person name="Vollebregt A.W."/>
            <person name="Zhao Z."/>
            <person name="Wu L."/>
            <person name="Kumar M."/>
            <person name="Stam H."/>
            <person name="van den Berg M.A."/>
            <person name="Pel H.J."/>
        </authorList>
    </citation>
    <scope>NUCLEOTIDE SEQUENCE [LARGE SCALE GENOMIC DNA]</scope>
    <source>
        <strain evidence="2 3">CBS 393.64</strain>
    </source>
</reference>
<organism evidence="2 3">
    <name type="scientific">Rasamsonia emersonii (strain ATCC 16479 / CBS 393.64 / IMI 116815)</name>
    <dbReference type="NCBI Taxonomy" id="1408163"/>
    <lineage>
        <taxon>Eukaryota</taxon>
        <taxon>Fungi</taxon>
        <taxon>Dikarya</taxon>
        <taxon>Ascomycota</taxon>
        <taxon>Pezizomycotina</taxon>
        <taxon>Eurotiomycetes</taxon>
        <taxon>Eurotiomycetidae</taxon>
        <taxon>Eurotiales</taxon>
        <taxon>Trichocomaceae</taxon>
        <taxon>Rasamsonia</taxon>
    </lineage>
</organism>
<dbReference type="RefSeq" id="XP_013323794.1">
    <property type="nucleotide sequence ID" value="XM_013468340.1"/>
</dbReference>
<feature type="compositionally biased region" description="Basic residues" evidence="1">
    <location>
        <begin position="9"/>
        <end position="21"/>
    </location>
</feature>
<dbReference type="GeneID" id="25321136"/>
<dbReference type="AlphaFoldDB" id="A0A0F4YG22"/>
<evidence type="ECO:0000256" key="1">
    <source>
        <dbReference type="SAM" id="MobiDB-lite"/>
    </source>
</evidence>
<gene>
    <name evidence="2" type="ORF">T310_9150</name>
</gene>
<feature type="region of interest" description="Disordered" evidence="1">
    <location>
        <begin position="1"/>
        <end position="21"/>
    </location>
</feature>
<dbReference type="Proteomes" id="UP000053958">
    <property type="component" value="Unassembled WGS sequence"/>
</dbReference>
<proteinExistence type="predicted"/>
<feature type="non-terminal residue" evidence="2">
    <location>
        <position position="1"/>
    </location>
</feature>
<name>A0A0F4YG22_RASE3</name>
<protein>
    <submittedName>
        <fullName evidence="2">Uncharacterized protein</fullName>
    </submittedName>
</protein>
<accession>A0A0F4YG22</accession>
<dbReference type="EMBL" id="LASV01000697">
    <property type="protein sequence ID" value="KKA17182.1"/>
    <property type="molecule type" value="Genomic_DNA"/>
</dbReference>
<keyword evidence="3" id="KW-1185">Reference proteome</keyword>
<evidence type="ECO:0000313" key="3">
    <source>
        <dbReference type="Proteomes" id="UP000053958"/>
    </source>
</evidence>